<evidence type="ECO:0000313" key="1">
    <source>
        <dbReference type="EMBL" id="MPY47543.1"/>
    </source>
</evidence>
<accession>A0A5N8WJB0</accession>
<comment type="caution">
    <text evidence="1">The sequence shown here is derived from an EMBL/GenBank/DDBJ whole genome shotgun (WGS) entry which is preliminary data.</text>
</comment>
<dbReference type="RefSeq" id="WP_152858582.1">
    <property type="nucleotide sequence ID" value="NZ_VMNX01000003.1"/>
</dbReference>
<dbReference type="InterPro" id="IPR000415">
    <property type="entry name" value="Nitroreductase-like"/>
</dbReference>
<keyword evidence="2" id="KW-1185">Reference proteome</keyword>
<dbReference type="Proteomes" id="UP000373149">
    <property type="component" value="Unassembled WGS sequence"/>
</dbReference>
<evidence type="ECO:0000313" key="2">
    <source>
        <dbReference type="Proteomes" id="UP000373149"/>
    </source>
</evidence>
<dbReference type="GO" id="GO:0016491">
    <property type="term" value="F:oxidoreductase activity"/>
    <property type="evidence" value="ECO:0007669"/>
    <property type="project" value="InterPro"/>
</dbReference>
<sequence>MSAAQGHPGLEDLFRRPLLETVWRRRTHRVSRGASVTAGTMSYSSPHTAQPLSELEEAVLIAITGCTGLTMPDRPFDDPRDGKPIMAKPNLTMAGRTAGSPDNAQGTHFFMINDSGTYYLRKLPPAPREPFDADTLIARARESKVKVLDHRLDVAEGQRDFPAYLDSNRFLSNLPGTTLFFPVVDLSHQYVNALMYLLTQPDGARPTLVDDRNFYRPAGVKKWIENGFLNKDLKLPLGALGPLRTQIEADLLLQNLMLTAEGMGLGAWIHASLHPQIALGDPKFSRRYGRMLGFTFVTPRWRLADLWRWHIPLPRYRDVRSHPVGLRSPEGEPLIAAACPPAYRSMSDAVDAVIREKFGPGGTYTDKDVFARIYKEDYGQRYLAEASEYEERVIECARDICEYVLRTHGRFPAHTDAIHVPGVWLQAHHVETEYYERYFVNGLTDAHRRHREAWDRS</sequence>
<dbReference type="EMBL" id="VMNX01000003">
    <property type="protein sequence ID" value="MPY47543.1"/>
    <property type="molecule type" value="Genomic_DNA"/>
</dbReference>
<name>A0A5N8WJB0_9ACTN</name>
<reference evidence="1 2" key="1">
    <citation type="submission" date="2019-09" db="EMBL/GenBank/DDBJ databases">
        <authorList>
            <person name="Duangmal K."/>
            <person name="Teo W.F.A."/>
            <person name="Lipun K."/>
        </authorList>
    </citation>
    <scope>NUCLEOTIDE SEQUENCE [LARGE SCALE GENOMIC DNA]</scope>
    <source>
        <strain evidence="1 2">K1PN6</strain>
    </source>
</reference>
<gene>
    <name evidence="1" type="ORF">FPZ41_02595</name>
</gene>
<dbReference type="Gene3D" id="3.40.109.10">
    <property type="entry name" value="NADH Oxidase"/>
    <property type="match status" value="1"/>
</dbReference>
<proteinExistence type="predicted"/>
<protein>
    <submittedName>
        <fullName evidence="1">Uncharacterized protein</fullName>
    </submittedName>
</protein>
<organism evidence="1 2">
    <name type="scientific">Streptomyces acidicola</name>
    <dbReference type="NCBI Taxonomy" id="2596892"/>
    <lineage>
        <taxon>Bacteria</taxon>
        <taxon>Bacillati</taxon>
        <taxon>Actinomycetota</taxon>
        <taxon>Actinomycetes</taxon>
        <taxon>Kitasatosporales</taxon>
        <taxon>Streptomycetaceae</taxon>
        <taxon>Streptomyces</taxon>
    </lineage>
</organism>
<dbReference type="AlphaFoldDB" id="A0A5N8WJB0"/>